<evidence type="ECO:0000256" key="3">
    <source>
        <dbReference type="ARBA" id="ARBA00022801"/>
    </source>
</evidence>
<accession>A0A1G9CHC9</accession>
<comment type="subunit">
    <text evidence="5">Heterooligomer composed of large and small subunits.</text>
</comment>
<dbReference type="PANTHER" id="PTHR30008">
    <property type="entry name" value="EXODEOXYRIBONUCLEASE 7 LARGE SUBUNIT"/>
    <property type="match status" value="1"/>
</dbReference>
<feature type="domain" description="Exonuclease VII large subunit C-terminal" evidence="7">
    <location>
        <begin position="124"/>
        <end position="341"/>
    </location>
</feature>
<evidence type="ECO:0000256" key="5">
    <source>
        <dbReference type="HAMAP-Rule" id="MF_00378"/>
    </source>
</evidence>
<dbReference type="InterPro" id="IPR025824">
    <property type="entry name" value="OB-fold_nuc-bd_dom"/>
</dbReference>
<reference evidence="9 10" key="1">
    <citation type="submission" date="2016-10" db="EMBL/GenBank/DDBJ databases">
        <authorList>
            <person name="de Groot N.N."/>
        </authorList>
    </citation>
    <scope>NUCLEOTIDE SEQUENCE [LARGE SCALE GENOMIC DNA]</scope>
    <source>
        <strain evidence="9 10">DSM 18346</strain>
    </source>
</reference>
<name>A0A1G9CHC9_9FIRM</name>
<protein>
    <recommendedName>
        <fullName evidence="5">Exodeoxyribonuclease 7 large subunit</fullName>
        <ecNumber evidence="5">3.1.11.6</ecNumber>
    </recommendedName>
    <alternativeName>
        <fullName evidence="5">Exodeoxyribonuclease VII large subunit</fullName>
        <shortName evidence="5">Exonuclease VII large subunit</shortName>
    </alternativeName>
</protein>
<dbReference type="AlphaFoldDB" id="A0A1G9CHC9"/>
<proteinExistence type="inferred from homology"/>
<dbReference type="EMBL" id="FNFP01000002">
    <property type="protein sequence ID" value="SDK51073.1"/>
    <property type="molecule type" value="Genomic_DNA"/>
</dbReference>
<dbReference type="Pfam" id="PF02601">
    <property type="entry name" value="Exonuc_VII_L"/>
    <property type="match status" value="1"/>
</dbReference>
<dbReference type="NCBIfam" id="TIGR00237">
    <property type="entry name" value="xseA"/>
    <property type="match status" value="1"/>
</dbReference>
<dbReference type="Pfam" id="PF13742">
    <property type="entry name" value="tRNA_anti_2"/>
    <property type="match status" value="1"/>
</dbReference>
<keyword evidence="3 5" id="KW-0378">Hydrolase</keyword>
<dbReference type="PANTHER" id="PTHR30008:SF0">
    <property type="entry name" value="EXODEOXYRIBONUCLEASE 7 LARGE SUBUNIT"/>
    <property type="match status" value="1"/>
</dbReference>
<dbReference type="HAMAP" id="MF_00378">
    <property type="entry name" value="Exonuc_7_L"/>
    <property type="match status" value="1"/>
</dbReference>
<gene>
    <name evidence="5" type="primary">xseA</name>
    <name evidence="9" type="ORF">SAMN05660472_01464</name>
</gene>
<dbReference type="GO" id="GO:0009318">
    <property type="term" value="C:exodeoxyribonuclease VII complex"/>
    <property type="evidence" value="ECO:0007669"/>
    <property type="project" value="UniProtKB-UniRule"/>
</dbReference>
<evidence type="ECO:0000313" key="10">
    <source>
        <dbReference type="Proteomes" id="UP000198718"/>
    </source>
</evidence>
<evidence type="ECO:0000256" key="4">
    <source>
        <dbReference type="ARBA" id="ARBA00022839"/>
    </source>
</evidence>
<dbReference type="GO" id="GO:0003676">
    <property type="term" value="F:nucleic acid binding"/>
    <property type="evidence" value="ECO:0007669"/>
    <property type="project" value="InterPro"/>
</dbReference>
<dbReference type="CDD" id="cd04489">
    <property type="entry name" value="ExoVII_LU_OBF"/>
    <property type="match status" value="1"/>
</dbReference>
<keyword evidence="2 5" id="KW-0540">Nuclease</keyword>
<evidence type="ECO:0000259" key="8">
    <source>
        <dbReference type="Pfam" id="PF13742"/>
    </source>
</evidence>
<dbReference type="RefSeq" id="WP_090552793.1">
    <property type="nucleotide sequence ID" value="NZ_FNFP01000002.1"/>
</dbReference>
<dbReference type="GO" id="GO:0005737">
    <property type="term" value="C:cytoplasm"/>
    <property type="evidence" value="ECO:0007669"/>
    <property type="project" value="UniProtKB-SubCell"/>
</dbReference>
<dbReference type="Proteomes" id="UP000198718">
    <property type="component" value="Unassembled WGS sequence"/>
</dbReference>
<comment type="subcellular location">
    <subcellularLocation>
        <location evidence="5 6">Cytoplasm</location>
    </subcellularLocation>
</comment>
<keyword evidence="1 5" id="KW-0963">Cytoplasm</keyword>
<evidence type="ECO:0000259" key="7">
    <source>
        <dbReference type="Pfam" id="PF02601"/>
    </source>
</evidence>
<keyword evidence="4 5" id="KW-0269">Exonuclease</keyword>
<dbReference type="OrthoDB" id="9802795at2"/>
<dbReference type="GO" id="GO:0006308">
    <property type="term" value="P:DNA catabolic process"/>
    <property type="evidence" value="ECO:0007669"/>
    <property type="project" value="UniProtKB-UniRule"/>
</dbReference>
<keyword evidence="10" id="KW-1185">Reference proteome</keyword>
<sequence>MEIKALSVSQVNNYIKRLLTSDPILYNIYVKGELSNVKLHSSGHMYFTLKDGHSKIPCVMFKSNCEKLETIPEDGDNIIAKGYISLYERDGQYQLYVNEIDMIGIGDLYIAFQQLKNKLEKEGLFEPLKKKNLPLIPRKIGIITSPTGAAIRDILSVIKRRFPKVDLHIFPVSVQGQDAVPSIVKAIKMCNTLKDMEVIILGRGGGSIEELWAFNEEAVARAIHGSEVPIISAVGHETDFTIADFVADLRAPTPSAAGELAVPRQVDVVTTLKALNRRLLFAANKKITEERQRLNIVENNYYFKYPLNFIYDEKQHLDNLYKSLLKVVNQRKLQHREKLEATVERLNSLSPLSVFSRGYAVATTEAGKVIKSITDVNKDEEIKVNLLDGMIDAKVISLTKEDKSLEKNVL</sequence>
<evidence type="ECO:0000256" key="6">
    <source>
        <dbReference type="RuleBase" id="RU004355"/>
    </source>
</evidence>
<dbReference type="InterPro" id="IPR003753">
    <property type="entry name" value="Exonuc_VII_L"/>
</dbReference>
<dbReference type="GO" id="GO:0008855">
    <property type="term" value="F:exodeoxyribonuclease VII activity"/>
    <property type="evidence" value="ECO:0007669"/>
    <property type="project" value="UniProtKB-UniRule"/>
</dbReference>
<evidence type="ECO:0000313" key="9">
    <source>
        <dbReference type="EMBL" id="SDK51073.1"/>
    </source>
</evidence>
<organism evidence="9 10">
    <name type="scientific">Natronincola ferrireducens</name>
    <dbReference type="NCBI Taxonomy" id="393762"/>
    <lineage>
        <taxon>Bacteria</taxon>
        <taxon>Bacillati</taxon>
        <taxon>Bacillota</taxon>
        <taxon>Clostridia</taxon>
        <taxon>Peptostreptococcales</taxon>
        <taxon>Natronincolaceae</taxon>
        <taxon>Natronincola</taxon>
    </lineage>
</organism>
<feature type="domain" description="OB-fold nucleic acid binding" evidence="8">
    <location>
        <begin position="6"/>
        <end position="101"/>
    </location>
</feature>
<evidence type="ECO:0000256" key="1">
    <source>
        <dbReference type="ARBA" id="ARBA00022490"/>
    </source>
</evidence>
<comment type="similarity">
    <text evidence="5 6">Belongs to the XseA family.</text>
</comment>
<comment type="function">
    <text evidence="5">Bidirectionally degrades single-stranded DNA into large acid-insoluble oligonucleotides, which are then degraded further into small acid-soluble oligonucleotides.</text>
</comment>
<dbReference type="STRING" id="393762.SAMN05660472_01464"/>
<dbReference type="InterPro" id="IPR020579">
    <property type="entry name" value="Exonuc_VII_lsu_C"/>
</dbReference>
<evidence type="ECO:0000256" key="2">
    <source>
        <dbReference type="ARBA" id="ARBA00022722"/>
    </source>
</evidence>
<comment type="catalytic activity">
    <reaction evidence="5 6">
        <text>Exonucleolytic cleavage in either 5'- to 3'- or 3'- to 5'-direction to yield nucleoside 5'-phosphates.</text>
        <dbReference type="EC" id="3.1.11.6"/>
    </reaction>
</comment>
<dbReference type="EC" id="3.1.11.6" evidence="5"/>